<evidence type="ECO:0000256" key="9">
    <source>
        <dbReference type="ARBA" id="ARBA00023136"/>
    </source>
</evidence>
<evidence type="ECO:0000313" key="12">
    <source>
        <dbReference type="Proteomes" id="UP000323000"/>
    </source>
</evidence>
<dbReference type="GO" id="GO:0051119">
    <property type="term" value="F:sugar transmembrane transporter activity"/>
    <property type="evidence" value="ECO:0007669"/>
    <property type="project" value="InterPro"/>
</dbReference>
<keyword evidence="5 10" id="KW-0762">Sugar transport</keyword>
<keyword evidence="7" id="KW-0677">Repeat</keyword>
<dbReference type="EMBL" id="VAHF01000003">
    <property type="protein sequence ID" value="TXG66248.1"/>
    <property type="molecule type" value="Genomic_DNA"/>
</dbReference>
<evidence type="ECO:0000256" key="2">
    <source>
        <dbReference type="ARBA" id="ARBA00007809"/>
    </source>
</evidence>
<protein>
    <recommendedName>
        <fullName evidence="10">Bidirectional sugar transporter SWEET</fullName>
    </recommendedName>
</protein>
<dbReference type="PANTHER" id="PTHR10791:SF134">
    <property type="entry name" value="BIDIRECTIONAL SUGAR TRANSPORTER SWEET9"/>
    <property type="match status" value="1"/>
</dbReference>
<comment type="function">
    <text evidence="10">Mediates both low-affinity uptake and efflux of sugar across the membrane.</text>
</comment>
<keyword evidence="9 10" id="KW-0472">Membrane</keyword>
<reference evidence="12" key="1">
    <citation type="journal article" date="2019" name="Gigascience">
        <title>De novo genome assembly of the endangered Acer yangbiense, a plant species with extremely small populations endemic to Yunnan Province, China.</title>
        <authorList>
            <person name="Yang J."/>
            <person name="Wariss H.M."/>
            <person name="Tao L."/>
            <person name="Zhang R."/>
            <person name="Yun Q."/>
            <person name="Hollingsworth P."/>
            <person name="Dao Z."/>
            <person name="Luo G."/>
            <person name="Guo H."/>
            <person name="Ma Y."/>
            <person name="Sun W."/>
        </authorList>
    </citation>
    <scope>NUCLEOTIDE SEQUENCE [LARGE SCALE GENOMIC DNA]</scope>
    <source>
        <strain evidence="12">cv. Malutang</strain>
    </source>
</reference>
<sequence>MAVFLSPHQLAFIFGLLGMPTFYMIYKKKSSEGYQSIPYVAALCSSILFLYYGFLKSVFLIISINSIGCAIESAYLIFYLIYAPPKEKGSSNIVVVLFFRVLTNKLLHLQKFTVKLILLLNVGAIGLVMFITNCLIKGPKRMTAVGWICVAYNIATFAAPLSIVRRVIKTKSVEFMPFSLSLSLTLCATSWFFYGLFVKDYFIATPNVLGFVFGIAQMILYFIYKNKKGNETKTKQHEEFEGQCKEVSLSSVDRKDNINQPADIKEMMKVIIVDDQKPTESNEKNV</sequence>
<proteinExistence type="inferred from homology"/>
<feature type="transmembrane region" description="Helical" evidence="10">
    <location>
        <begin position="175"/>
        <end position="197"/>
    </location>
</feature>
<evidence type="ECO:0000256" key="3">
    <source>
        <dbReference type="ARBA" id="ARBA00022448"/>
    </source>
</evidence>
<dbReference type="OrthoDB" id="409725at2759"/>
<dbReference type="Gene3D" id="1.20.1280.290">
    <property type="match status" value="2"/>
</dbReference>
<feature type="transmembrane region" description="Helical" evidence="10">
    <location>
        <begin position="144"/>
        <end position="163"/>
    </location>
</feature>
<dbReference type="Pfam" id="PF03083">
    <property type="entry name" value="MtN3_slv"/>
    <property type="match status" value="2"/>
</dbReference>
<gene>
    <name evidence="11" type="ORF">EZV62_007523</name>
</gene>
<dbReference type="InterPro" id="IPR004316">
    <property type="entry name" value="SWEET_rpt"/>
</dbReference>
<comment type="similarity">
    <text evidence="2 10">Belongs to the SWEET sugar transporter family.</text>
</comment>
<dbReference type="PANTHER" id="PTHR10791">
    <property type="entry name" value="RAG1-ACTIVATING PROTEIN 1"/>
    <property type="match status" value="1"/>
</dbReference>
<accession>A0A5C7IAT1</accession>
<comment type="caution">
    <text evidence="11">The sequence shown here is derived from an EMBL/GenBank/DDBJ whole genome shotgun (WGS) entry which is preliminary data.</text>
</comment>
<feature type="transmembrane region" description="Helical" evidence="10">
    <location>
        <begin position="60"/>
        <end position="82"/>
    </location>
</feature>
<evidence type="ECO:0000256" key="4">
    <source>
        <dbReference type="ARBA" id="ARBA00022475"/>
    </source>
</evidence>
<comment type="subcellular location">
    <subcellularLocation>
        <location evidence="1 10">Cell membrane</location>
        <topology evidence="1 10">Multi-pass membrane protein</topology>
    </subcellularLocation>
</comment>
<dbReference type="GO" id="GO:0005886">
    <property type="term" value="C:plasma membrane"/>
    <property type="evidence" value="ECO:0007669"/>
    <property type="project" value="UniProtKB-SubCell"/>
</dbReference>
<organism evidence="11 12">
    <name type="scientific">Acer yangbiense</name>
    <dbReference type="NCBI Taxonomy" id="1000413"/>
    <lineage>
        <taxon>Eukaryota</taxon>
        <taxon>Viridiplantae</taxon>
        <taxon>Streptophyta</taxon>
        <taxon>Embryophyta</taxon>
        <taxon>Tracheophyta</taxon>
        <taxon>Spermatophyta</taxon>
        <taxon>Magnoliopsida</taxon>
        <taxon>eudicotyledons</taxon>
        <taxon>Gunneridae</taxon>
        <taxon>Pentapetalae</taxon>
        <taxon>rosids</taxon>
        <taxon>malvids</taxon>
        <taxon>Sapindales</taxon>
        <taxon>Sapindaceae</taxon>
        <taxon>Hippocastanoideae</taxon>
        <taxon>Acereae</taxon>
        <taxon>Acer</taxon>
    </lineage>
</organism>
<evidence type="ECO:0000256" key="6">
    <source>
        <dbReference type="ARBA" id="ARBA00022692"/>
    </source>
</evidence>
<keyword evidence="12" id="KW-1185">Reference proteome</keyword>
<dbReference type="FunFam" id="1.20.1280.290:FF:000003">
    <property type="entry name" value="Bidirectional sugar transporter SWEET"/>
    <property type="match status" value="1"/>
</dbReference>
<keyword evidence="4" id="KW-1003">Cell membrane</keyword>
<dbReference type="Proteomes" id="UP000323000">
    <property type="component" value="Chromosome 3"/>
</dbReference>
<keyword evidence="3 10" id="KW-0813">Transport</keyword>
<feature type="transmembrane region" description="Helical" evidence="10">
    <location>
        <begin position="112"/>
        <end position="132"/>
    </location>
</feature>
<evidence type="ECO:0000256" key="1">
    <source>
        <dbReference type="ARBA" id="ARBA00004651"/>
    </source>
</evidence>
<feature type="transmembrane region" description="Helical" evidence="10">
    <location>
        <begin position="6"/>
        <end position="25"/>
    </location>
</feature>
<evidence type="ECO:0000313" key="11">
    <source>
        <dbReference type="EMBL" id="TXG66248.1"/>
    </source>
</evidence>
<keyword evidence="6 10" id="KW-0812">Transmembrane</keyword>
<feature type="transmembrane region" description="Helical" evidence="10">
    <location>
        <begin position="37"/>
        <end position="54"/>
    </location>
</feature>
<evidence type="ECO:0000256" key="7">
    <source>
        <dbReference type="ARBA" id="ARBA00022737"/>
    </source>
</evidence>
<dbReference type="InterPro" id="IPR047664">
    <property type="entry name" value="SWEET"/>
</dbReference>
<evidence type="ECO:0000256" key="10">
    <source>
        <dbReference type="RuleBase" id="RU910715"/>
    </source>
</evidence>
<name>A0A5C7IAT1_9ROSI</name>
<dbReference type="AlphaFoldDB" id="A0A5C7IAT1"/>
<keyword evidence="8 10" id="KW-1133">Transmembrane helix</keyword>
<evidence type="ECO:0000256" key="8">
    <source>
        <dbReference type="ARBA" id="ARBA00022989"/>
    </source>
</evidence>
<feature type="transmembrane region" description="Helical" evidence="10">
    <location>
        <begin position="203"/>
        <end position="224"/>
    </location>
</feature>
<evidence type="ECO:0000256" key="5">
    <source>
        <dbReference type="ARBA" id="ARBA00022597"/>
    </source>
</evidence>